<feature type="transmembrane region" description="Helical" evidence="1">
    <location>
        <begin position="383"/>
        <end position="403"/>
    </location>
</feature>
<dbReference type="InterPro" id="IPR027463">
    <property type="entry name" value="AcrB_DN_DC_subdom"/>
</dbReference>
<dbReference type="EMBL" id="QFXC01000013">
    <property type="protein sequence ID" value="RDH81410.1"/>
    <property type="molecule type" value="Genomic_DNA"/>
</dbReference>
<dbReference type="Gene3D" id="3.30.2090.10">
    <property type="entry name" value="Multidrug efflux transporter AcrB TolC docking domain, DN and DC subdomains"/>
    <property type="match status" value="2"/>
</dbReference>
<name>A0A370DA05_9GAMM</name>
<dbReference type="InterPro" id="IPR001036">
    <property type="entry name" value="Acrflvin-R"/>
</dbReference>
<accession>A0A370DA05</accession>
<dbReference type="Gene3D" id="1.20.1640.10">
    <property type="entry name" value="Multidrug efflux transporter AcrB transmembrane domain"/>
    <property type="match status" value="2"/>
</dbReference>
<proteinExistence type="predicted"/>
<evidence type="ECO:0000313" key="3">
    <source>
        <dbReference type="Proteomes" id="UP000254266"/>
    </source>
</evidence>
<feature type="transmembrane region" description="Helical" evidence="1">
    <location>
        <begin position="898"/>
        <end position="915"/>
    </location>
</feature>
<dbReference type="SUPFAM" id="SSF82693">
    <property type="entry name" value="Multidrug efflux transporter AcrB pore domain, PN1, PN2, PC1 and PC2 subdomains"/>
    <property type="match status" value="2"/>
</dbReference>
<keyword evidence="1" id="KW-1133">Transmembrane helix</keyword>
<feature type="transmembrane region" description="Helical" evidence="1">
    <location>
        <begin position="354"/>
        <end position="377"/>
    </location>
</feature>
<dbReference type="GO" id="GO:0042910">
    <property type="term" value="F:xenobiotic transmembrane transporter activity"/>
    <property type="evidence" value="ECO:0007669"/>
    <property type="project" value="TreeGrafter"/>
</dbReference>
<feature type="transmembrane region" description="Helical" evidence="1">
    <location>
        <begin position="521"/>
        <end position="542"/>
    </location>
</feature>
<feature type="transmembrane region" description="Helical" evidence="1">
    <location>
        <begin position="424"/>
        <end position="445"/>
    </location>
</feature>
<evidence type="ECO:0000256" key="1">
    <source>
        <dbReference type="SAM" id="Phobius"/>
    </source>
</evidence>
<dbReference type="PRINTS" id="PR00702">
    <property type="entry name" value="ACRIFLAVINRP"/>
</dbReference>
<dbReference type="PANTHER" id="PTHR32063:SF33">
    <property type="entry name" value="RND SUPERFAMILY EFFLUX PUMP PERMEASE COMPONENT"/>
    <property type="match status" value="1"/>
</dbReference>
<gene>
    <name evidence="2" type="ORF">DIZ80_15090</name>
</gene>
<keyword evidence="1" id="KW-0812">Transmembrane</keyword>
<sequence>MIRFFAAHPTIANILMLIILLLGAASLPGLNKETFPEIKFNQVQVTVAYPGASASEVEEGICNRLEDSTDGISFLDERRCEARDNVGIMILDMQEIGDIKQFMDDVISEVDAIDDFPDDAEDPVFRELGRTKPVVSVAINADLSQPELKALAEHYRSRMLALPAIPMVEVSGFSTHEFSVLIKAETLRRFQLSITDIANLIQQQAVDLPAGILEAEQRSYQIRVENERRSIEELSDLVILNDEKGGRLKLGDIATIVDEFTDKEVRVELNGRPAALLKISKNTTDDTLSVFNAVKNFVESENAVLPDSTRLVITQDSASVVQERLSLLLTNGWQGLFLATLSLFLFFSWRYTFWVALGLPISFVGGLMFMTVLGISINMISMVALLMAIGILMDDAIVISESIEHEYQKGKTPLDATVDGIGKVARGVLASFATSAMLFGSLLFLKGDMGQIMGVLPVVLLSVLTISLVEAFLILPHHLKHSLEKHQNEKKSQWRLNFEKKFDHLRDRVVQFAKLAITYRYLTVGVAIALLIMTISLFPAGFIKFKAFPDLEGDILETRLIMPQGTPFNRTETVVAELITSLQTAVKQLPPEKRVIDENGHETEGQLIKQIQVFYGTNADAGEDGPHLATISLDLLDAEKRITSLNELRRTWLKMTPPIADAISIQFKEPTMGPAGKAISIRLQDNDLHRLSKASWELQTWLSGYPGVSNIMDDLRPGKPQFTVSLNPGSLTSGLNAQQLALQLRAAYQGVKINDVYKGREAYEINVKLDIDREHALRDFEQLSLFNKQGIDIPLNAIADISEKREFSTITRINHQRTITISGDIDADISNTNEIINDTRKQFLTDLQARYPGMYISLEGEVKNSKETNSSVLVGFILGIIGVYFLLSFQFRNYREPFVVLMNIPLALIGVVWGHKLMGLDITMPSMIGFVSLAGIVVNDSILLVEFVKRRSREGLLLHDAASQAVRDRFRAILLTSVTTVAGMLPLLFETSLQAQILVPIVTSVVFGMLSSTVLLLLVLPAAYAIMEDLNLRETEKDPINLNRSTIS</sequence>
<evidence type="ECO:0000313" key="2">
    <source>
        <dbReference type="EMBL" id="RDH81410.1"/>
    </source>
</evidence>
<dbReference type="Pfam" id="PF00873">
    <property type="entry name" value="ACR_tran"/>
    <property type="match status" value="1"/>
</dbReference>
<dbReference type="SUPFAM" id="SSF82866">
    <property type="entry name" value="Multidrug efflux transporter AcrB transmembrane domain"/>
    <property type="match status" value="2"/>
</dbReference>
<feature type="transmembrane region" description="Helical" evidence="1">
    <location>
        <begin position="927"/>
        <end position="948"/>
    </location>
</feature>
<dbReference type="GO" id="GO:0005886">
    <property type="term" value="C:plasma membrane"/>
    <property type="evidence" value="ECO:0007669"/>
    <property type="project" value="TreeGrafter"/>
</dbReference>
<keyword evidence="1" id="KW-0472">Membrane</keyword>
<dbReference type="PANTHER" id="PTHR32063">
    <property type="match status" value="1"/>
</dbReference>
<feature type="transmembrane region" description="Helical" evidence="1">
    <location>
        <begin position="451"/>
        <end position="475"/>
    </location>
</feature>
<dbReference type="AlphaFoldDB" id="A0A370DA05"/>
<dbReference type="Gene3D" id="3.30.70.1440">
    <property type="entry name" value="Multidrug efflux transporter AcrB pore domain"/>
    <property type="match status" value="1"/>
</dbReference>
<dbReference type="Gene3D" id="3.30.70.1430">
    <property type="entry name" value="Multidrug efflux transporter AcrB pore domain"/>
    <property type="match status" value="2"/>
</dbReference>
<feature type="transmembrane region" description="Helical" evidence="1">
    <location>
        <begin position="872"/>
        <end position="891"/>
    </location>
</feature>
<dbReference type="Proteomes" id="UP000254266">
    <property type="component" value="Unassembled WGS sequence"/>
</dbReference>
<feature type="transmembrane region" description="Helical" evidence="1">
    <location>
        <begin position="1001"/>
        <end position="1027"/>
    </location>
</feature>
<dbReference type="SUPFAM" id="SSF82714">
    <property type="entry name" value="Multidrug efflux transporter AcrB TolC docking domain, DN and DC subdomains"/>
    <property type="match status" value="2"/>
</dbReference>
<dbReference type="Gene3D" id="3.30.70.1320">
    <property type="entry name" value="Multidrug efflux transporter AcrB pore domain like"/>
    <property type="match status" value="1"/>
</dbReference>
<organism evidence="2 3">
    <name type="scientific">endosymbiont of Galathealinum brachiosum</name>
    <dbReference type="NCBI Taxonomy" id="2200906"/>
    <lineage>
        <taxon>Bacteria</taxon>
        <taxon>Pseudomonadati</taxon>
        <taxon>Pseudomonadota</taxon>
        <taxon>Gammaproteobacteria</taxon>
        <taxon>sulfur-oxidizing symbionts</taxon>
    </lineage>
</organism>
<protein>
    <submittedName>
        <fullName evidence="2">AcrB/AcrD/AcrF family protein</fullName>
    </submittedName>
</protein>
<feature type="transmembrane region" description="Helical" evidence="1">
    <location>
        <begin position="969"/>
        <end position="989"/>
    </location>
</feature>
<comment type="caution">
    <text evidence="2">The sequence shown here is derived from an EMBL/GenBank/DDBJ whole genome shotgun (WGS) entry which is preliminary data.</text>
</comment>
<keyword evidence="3" id="KW-1185">Reference proteome</keyword>
<feature type="transmembrane region" description="Helical" evidence="1">
    <location>
        <begin position="325"/>
        <end position="347"/>
    </location>
</feature>
<reference evidence="2 3" key="1">
    <citation type="journal article" date="2018" name="ISME J.">
        <title>Endosymbiont genomes yield clues of tubeworm success.</title>
        <authorList>
            <person name="Li Y."/>
            <person name="Liles M.R."/>
            <person name="Halanych K.M."/>
        </authorList>
    </citation>
    <scope>NUCLEOTIDE SEQUENCE [LARGE SCALE GENOMIC DNA]</scope>
    <source>
        <strain evidence="2">A1464</strain>
    </source>
</reference>